<proteinExistence type="predicted"/>
<dbReference type="EMBL" id="JACBZD010000002">
    <property type="protein sequence ID" value="NYI08052.1"/>
    <property type="molecule type" value="Genomic_DNA"/>
</dbReference>
<dbReference type="RefSeq" id="WP_179816943.1">
    <property type="nucleotide sequence ID" value="NZ_JACBZD010000002.1"/>
</dbReference>
<reference evidence="2 3" key="1">
    <citation type="submission" date="2020-07" db="EMBL/GenBank/DDBJ databases">
        <title>Sequencing the genomes of 1000 actinobacteria strains.</title>
        <authorList>
            <person name="Klenk H.-P."/>
        </authorList>
    </citation>
    <scope>NUCLEOTIDE SEQUENCE [LARGE SCALE GENOMIC DNA]</scope>
    <source>
        <strain evidence="2 3">DSM 42178</strain>
    </source>
</reference>
<keyword evidence="3" id="KW-1185">Reference proteome</keyword>
<evidence type="ECO:0000313" key="3">
    <source>
        <dbReference type="Proteomes" id="UP000567795"/>
    </source>
</evidence>
<dbReference type="PANTHER" id="PTHR43543:SF1">
    <property type="entry name" value="MALONIC SEMIALDEHYDE REDUCTASE RUTE-RELATED"/>
    <property type="match status" value="1"/>
</dbReference>
<dbReference type="Pfam" id="PF00881">
    <property type="entry name" value="Nitroreductase"/>
    <property type="match status" value="1"/>
</dbReference>
<dbReference type="SUPFAM" id="SSF55469">
    <property type="entry name" value="FMN-dependent nitroreductase-like"/>
    <property type="match status" value="1"/>
</dbReference>
<organism evidence="2 3">
    <name type="scientific">Allostreptomyces psammosilenae</name>
    <dbReference type="NCBI Taxonomy" id="1892865"/>
    <lineage>
        <taxon>Bacteria</taxon>
        <taxon>Bacillati</taxon>
        <taxon>Actinomycetota</taxon>
        <taxon>Actinomycetes</taxon>
        <taxon>Kitasatosporales</taxon>
        <taxon>Streptomycetaceae</taxon>
        <taxon>Allostreptomyces</taxon>
    </lineage>
</organism>
<dbReference type="Proteomes" id="UP000567795">
    <property type="component" value="Unassembled WGS sequence"/>
</dbReference>
<protein>
    <submittedName>
        <fullName evidence="2">Nitroreductase</fullName>
    </submittedName>
</protein>
<accession>A0A853ACG2</accession>
<dbReference type="Gene3D" id="3.40.109.10">
    <property type="entry name" value="NADH Oxidase"/>
    <property type="match status" value="1"/>
</dbReference>
<dbReference type="AlphaFoldDB" id="A0A853ACG2"/>
<dbReference type="InterPro" id="IPR029479">
    <property type="entry name" value="Nitroreductase"/>
</dbReference>
<dbReference type="PANTHER" id="PTHR43543">
    <property type="entry name" value="MALONIC SEMIALDEHYDE REDUCTASE RUTE-RELATED"/>
    <property type="match status" value="1"/>
</dbReference>
<dbReference type="InterPro" id="IPR000415">
    <property type="entry name" value="Nitroreductase-like"/>
</dbReference>
<dbReference type="InterPro" id="IPR050461">
    <property type="entry name" value="Nitroreductase_HadB/RutE"/>
</dbReference>
<feature type="domain" description="Nitroreductase" evidence="1">
    <location>
        <begin position="23"/>
        <end position="174"/>
    </location>
</feature>
<evidence type="ECO:0000313" key="2">
    <source>
        <dbReference type="EMBL" id="NYI08052.1"/>
    </source>
</evidence>
<dbReference type="NCBIfam" id="NF003768">
    <property type="entry name" value="PRK05365.1"/>
    <property type="match status" value="1"/>
</dbReference>
<gene>
    <name evidence="2" type="ORF">FHU37_005081</name>
</gene>
<name>A0A853ACG2_9ACTN</name>
<dbReference type="GO" id="GO:0016491">
    <property type="term" value="F:oxidoreductase activity"/>
    <property type="evidence" value="ECO:0007669"/>
    <property type="project" value="InterPro"/>
</dbReference>
<sequence>MSLPVLADDARALLFSEAHTANSFTDEPVTDEQIRTIHELFKFPPTAMNQQPLRVVLIGRNGNRDRLVPLLAEGNRKKTAAAPLVAVLAADLEFHEELPKVFPHFPGAKDLFADPAAREASAIANGWLQVGYFIMAVRAAGLAAGPMTGFDAAAATKEFFDDDHRALAVVNIGHPAEDAFRPRLPRLDFDEVVTVL</sequence>
<evidence type="ECO:0000259" key="1">
    <source>
        <dbReference type="Pfam" id="PF00881"/>
    </source>
</evidence>
<comment type="caution">
    <text evidence="2">The sequence shown here is derived from an EMBL/GenBank/DDBJ whole genome shotgun (WGS) entry which is preliminary data.</text>
</comment>